<dbReference type="InterPro" id="IPR012674">
    <property type="entry name" value="Calycin"/>
</dbReference>
<dbReference type="CDD" id="cd19437">
    <property type="entry name" value="lipocalin_apoD-like"/>
    <property type="match status" value="1"/>
</dbReference>
<dbReference type="PIRSF" id="PIRSF036893">
    <property type="entry name" value="Lipocalin_ApoD"/>
    <property type="match status" value="1"/>
</dbReference>
<comment type="caution">
    <text evidence="13">The sequence shown here is derived from an EMBL/GenBank/DDBJ whole genome shotgun (WGS) entry which is preliminary data.</text>
</comment>
<dbReference type="PROSITE" id="PS00213">
    <property type="entry name" value="LIPOCALIN"/>
    <property type="match status" value="1"/>
</dbReference>
<dbReference type="PANTHER" id="PTHR10612:SF34">
    <property type="entry name" value="APOLIPOPROTEIN D"/>
    <property type="match status" value="1"/>
</dbReference>
<dbReference type="Proteomes" id="UP001369086">
    <property type="component" value="Unassembled WGS sequence"/>
</dbReference>
<dbReference type="InterPro" id="IPR000566">
    <property type="entry name" value="Lipocln_cytosolic_FA-bd_dom"/>
</dbReference>
<keyword evidence="6 11" id="KW-0732">Signal</keyword>
<comment type="similarity">
    <text evidence="2 11">Belongs to the calycin superfamily. Lipocalin family.</text>
</comment>
<evidence type="ECO:0000313" key="13">
    <source>
        <dbReference type="EMBL" id="KAK6483984.1"/>
    </source>
</evidence>
<keyword evidence="10" id="KW-0873">Pyrrolidone carboxylic acid</keyword>
<keyword evidence="5" id="KW-0964">Secreted</keyword>
<keyword evidence="7" id="KW-0446">Lipid-binding</keyword>
<sequence>MQEMLMLLLSLIALSAVNGQTFHLGSCPKPPVQNNFELSKYLGTWYEIEKLPASFEKGNCVQATYSLNEDATIKVLNQEVLSNGKTHSIVGTAVSRNLEEPAKLGVSFSFFQPYSPYWVLSTDYESHSLVYSCCNVLGIFYVDFAWILARTRTLPAENVTQLRDVFTSSNIDITKMTQTDQTNCPNFM</sequence>
<evidence type="ECO:0000256" key="5">
    <source>
        <dbReference type="ARBA" id="ARBA00022525"/>
    </source>
</evidence>
<reference evidence="13 14" key="1">
    <citation type="submission" date="2021-05" db="EMBL/GenBank/DDBJ databases">
        <authorList>
            <person name="Zahm M."/>
            <person name="Klopp C."/>
            <person name="Cabau C."/>
            <person name="Kuhl H."/>
            <person name="Suciu R."/>
            <person name="Ciorpac M."/>
            <person name="Holostenco D."/>
            <person name="Gessner J."/>
            <person name="Wuertz S."/>
            <person name="Hohne C."/>
            <person name="Stock M."/>
            <person name="Gislard M."/>
            <person name="Lluch J."/>
            <person name="Milhes M."/>
            <person name="Lampietro C."/>
            <person name="Lopez Roques C."/>
            <person name="Donnadieu C."/>
            <person name="Du K."/>
            <person name="Schartl M."/>
            <person name="Guiguen Y."/>
        </authorList>
    </citation>
    <scope>NUCLEOTIDE SEQUENCE [LARGE SCALE GENOMIC DNA]</scope>
    <source>
        <strain evidence="13">Hh-F2</strain>
        <tissue evidence="13">Blood</tissue>
    </source>
</reference>
<dbReference type="InterPro" id="IPR026222">
    <property type="entry name" value="ApoD_vertbrte"/>
</dbReference>
<dbReference type="SUPFAM" id="SSF50814">
    <property type="entry name" value="Lipocalins"/>
    <property type="match status" value="1"/>
</dbReference>
<dbReference type="EMBL" id="JAHFZB010000011">
    <property type="protein sequence ID" value="KAK6483984.1"/>
    <property type="molecule type" value="Genomic_DNA"/>
</dbReference>
<evidence type="ECO:0000313" key="14">
    <source>
        <dbReference type="Proteomes" id="UP001369086"/>
    </source>
</evidence>
<protein>
    <recommendedName>
        <fullName evidence="3">Apolipoprotein D</fullName>
    </recommendedName>
</protein>
<keyword evidence="14" id="KW-1185">Reference proteome</keyword>
<evidence type="ECO:0000256" key="9">
    <source>
        <dbReference type="ARBA" id="ARBA00023180"/>
    </source>
</evidence>
<dbReference type="InterPro" id="IPR002969">
    <property type="entry name" value="ApolipopD"/>
</dbReference>
<dbReference type="Pfam" id="PF08212">
    <property type="entry name" value="Lipocalin_2"/>
    <property type="match status" value="1"/>
</dbReference>
<keyword evidence="8" id="KW-1015">Disulfide bond</keyword>
<evidence type="ECO:0000256" key="2">
    <source>
        <dbReference type="ARBA" id="ARBA00006889"/>
    </source>
</evidence>
<dbReference type="InterPro" id="IPR022271">
    <property type="entry name" value="Lipocalin_ApoD"/>
</dbReference>
<feature type="signal peptide" evidence="11">
    <location>
        <begin position="1"/>
        <end position="19"/>
    </location>
</feature>
<evidence type="ECO:0000256" key="8">
    <source>
        <dbReference type="ARBA" id="ARBA00023157"/>
    </source>
</evidence>
<evidence type="ECO:0000256" key="4">
    <source>
        <dbReference type="ARBA" id="ARBA00022448"/>
    </source>
</evidence>
<dbReference type="Gene3D" id="2.40.128.20">
    <property type="match status" value="1"/>
</dbReference>
<dbReference type="PRINTS" id="PR01219">
    <property type="entry name" value="APOLIPOPROTD"/>
</dbReference>
<proteinExistence type="inferred from homology"/>
<evidence type="ECO:0000259" key="12">
    <source>
        <dbReference type="Pfam" id="PF08212"/>
    </source>
</evidence>
<name>A0ABR0ZGP6_HUSHU</name>
<comment type="subcellular location">
    <subcellularLocation>
        <location evidence="1">Secreted</location>
    </subcellularLocation>
</comment>
<accession>A0ABR0ZGP6</accession>
<dbReference type="InterPro" id="IPR022272">
    <property type="entry name" value="Lipocalin_CS"/>
</dbReference>
<evidence type="ECO:0000256" key="7">
    <source>
        <dbReference type="ARBA" id="ARBA00023121"/>
    </source>
</evidence>
<evidence type="ECO:0000256" key="11">
    <source>
        <dbReference type="PIRNR" id="PIRNR036893"/>
    </source>
</evidence>
<dbReference type="PRINTS" id="PR02058">
    <property type="entry name" value="APODVERTBRTE"/>
</dbReference>
<organism evidence="13 14">
    <name type="scientific">Huso huso</name>
    <name type="common">Beluga</name>
    <name type="synonym">Acipenser huso</name>
    <dbReference type="NCBI Taxonomy" id="61971"/>
    <lineage>
        <taxon>Eukaryota</taxon>
        <taxon>Metazoa</taxon>
        <taxon>Chordata</taxon>
        <taxon>Craniata</taxon>
        <taxon>Vertebrata</taxon>
        <taxon>Euteleostomi</taxon>
        <taxon>Actinopterygii</taxon>
        <taxon>Chondrostei</taxon>
        <taxon>Acipenseriformes</taxon>
        <taxon>Acipenseridae</taxon>
        <taxon>Huso</taxon>
    </lineage>
</organism>
<gene>
    <name evidence="13" type="ORF">HHUSO_G13622</name>
</gene>
<keyword evidence="4" id="KW-0813">Transport</keyword>
<feature type="domain" description="Lipocalin/cytosolic fatty-acid binding" evidence="12">
    <location>
        <begin position="37"/>
        <end position="180"/>
    </location>
</feature>
<evidence type="ECO:0000256" key="3">
    <source>
        <dbReference type="ARBA" id="ARBA00019890"/>
    </source>
</evidence>
<evidence type="ECO:0000256" key="1">
    <source>
        <dbReference type="ARBA" id="ARBA00004613"/>
    </source>
</evidence>
<dbReference type="PANTHER" id="PTHR10612">
    <property type="entry name" value="APOLIPOPROTEIN D"/>
    <property type="match status" value="1"/>
</dbReference>
<feature type="chain" id="PRO_5045014675" description="Apolipoprotein D" evidence="11">
    <location>
        <begin position="20"/>
        <end position="188"/>
    </location>
</feature>
<evidence type="ECO:0000256" key="10">
    <source>
        <dbReference type="ARBA" id="ARBA00023283"/>
    </source>
</evidence>
<evidence type="ECO:0000256" key="6">
    <source>
        <dbReference type="ARBA" id="ARBA00022729"/>
    </source>
</evidence>
<keyword evidence="9" id="KW-0325">Glycoprotein</keyword>